<dbReference type="SUPFAM" id="SSF56601">
    <property type="entry name" value="beta-lactamase/transpeptidase-like"/>
    <property type="match status" value="1"/>
</dbReference>
<evidence type="ECO:0000259" key="2">
    <source>
        <dbReference type="Pfam" id="PF00768"/>
    </source>
</evidence>
<feature type="transmembrane region" description="Helical" evidence="1">
    <location>
        <begin position="49"/>
        <end position="71"/>
    </location>
</feature>
<sequence>MMTITMTAPNPPADDLSDFAELMTHEQEFLSPRDLVDPVVRRRRRRRGLIITAVCVVLLLAATGGYVGWALTAPVGAPTVTTQIPQAPTVDAAAVATPPVGASAISVSGADAYLGESASGIWTSSGTGEPLPIASITKLITALVILEASPLASAEDPGPTITFDKSDHDLYDRYYVMGATVAPMPTGTSMSLRDALAAMLIPSASNYAEALSSRIFGSQSAFLGATRNWLAAHGLTGTTITEPTGISPRNTSTPADLLAIGKLAAANPVIAQIVATPSISLPGAGPLYNTNGLLGTSGITGLKTGSLSEGTYSLLYTATLVVGATDPLAVTGVVLGGPSRESVNASVIATLDSVRAGFHQVPVATSGEEIGTISTPWGDTARLVIGEAASIFTWSDTPITVTMDIETPPTYRNGSVVGSVTWTAGPNTVTARVQIKGSIDSPSEWWRLTHPSELGSMTDAAR</sequence>
<gene>
    <name evidence="3" type="ORF">MLI01_31410</name>
</gene>
<dbReference type="EMBL" id="BJNQ01000033">
    <property type="protein sequence ID" value="GEC76996.1"/>
    <property type="molecule type" value="Genomic_DNA"/>
</dbReference>
<accession>A0A4Y4B9J7</accession>
<dbReference type="AlphaFoldDB" id="A0A4Y4B9J7"/>
<keyword evidence="1" id="KW-0472">Membrane</keyword>
<evidence type="ECO:0000256" key="1">
    <source>
        <dbReference type="SAM" id="Phobius"/>
    </source>
</evidence>
<evidence type="ECO:0000313" key="3">
    <source>
        <dbReference type="EMBL" id="GEC76996.1"/>
    </source>
</evidence>
<name>A0A4Y4B9J7_MICMQ</name>
<reference evidence="3 4" key="1">
    <citation type="submission" date="2019-06" db="EMBL/GenBank/DDBJ databases">
        <title>Whole genome shotgun sequence of Microbacterium liquefaciens NBRC 15037.</title>
        <authorList>
            <person name="Hosoyama A."/>
            <person name="Uohara A."/>
            <person name="Ohji S."/>
            <person name="Ichikawa N."/>
        </authorList>
    </citation>
    <scope>NUCLEOTIDE SEQUENCE [LARGE SCALE GENOMIC DNA]</scope>
    <source>
        <strain evidence="3 4">NBRC 15037</strain>
    </source>
</reference>
<proteinExistence type="predicted"/>
<feature type="domain" description="Peptidase S11 D-alanyl-D-alanine carboxypeptidase A N-terminal" evidence="2">
    <location>
        <begin position="121"/>
        <end position="319"/>
    </location>
</feature>
<organism evidence="3 4">
    <name type="scientific">Microbacterium maritypicum</name>
    <name type="common">Microbacterium liquefaciens</name>
    <dbReference type="NCBI Taxonomy" id="33918"/>
    <lineage>
        <taxon>Bacteria</taxon>
        <taxon>Bacillati</taxon>
        <taxon>Actinomycetota</taxon>
        <taxon>Actinomycetes</taxon>
        <taxon>Micrococcales</taxon>
        <taxon>Microbacteriaceae</taxon>
        <taxon>Microbacterium</taxon>
    </lineage>
</organism>
<dbReference type="GO" id="GO:0006508">
    <property type="term" value="P:proteolysis"/>
    <property type="evidence" value="ECO:0007669"/>
    <property type="project" value="InterPro"/>
</dbReference>
<dbReference type="Pfam" id="PF00768">
    <property type="entry name" value="Peptidase_S11"/>
    <property type="match status" value="1"/>
</dbReference>
<dbReference type="InterPro" id="IPR001967">
    <property type="entry name" value="Peptidase_S11_N"/>
</dbReference>
<protein>
    <recommendedName>
        <fullName evidence="2">Peptidase S11 D-alanyl-D-alanine carboxypeptidase A N-terminal domain-containing protein</fullName>
    </recommendedName>
</protein>
<evidence type="ECO:0000313" key="4">
    <source>
        <dbReference type="Proteomes" id="UP000317410"/>
    </source>
</evidence>
<dbReference type="GO" id="GO:0009002">
    <property type="term" value="F:serine-type D-Ala-D-Ala carboxypeptidase activity"/>
    <property type="evidence" value="ECO:0007669"/>
    <property type="project" value="InterPro"/>
</dbReference>
<dbReference type="RefSeq" id="WP_229779059.1">
    <property type="nucleotide sequence ID" value="NZ_BJNQ01000033.1"/>
</dbReference>
<keyword evidence="1" id="KW-0812">Transmembrane</keyword>
<dbReference type="Proteomes" id="UP000317410">
    <property type="component" value="Unassembled WGS sequence"/>
</dbReference>
<dbReference type="Gene3D" id="3.40.710.10">
    <property type="entry name" value="DD-peptidase/beta-lactamase superfamily"/>
    <property type="match status" value="1"/>
</dbReference>
<comment type="caution">
    <text evidence="3">The sequence shown here is derived from an EMBL/GenBank/DDBJ whole genome shotgun (WGS) entry which is preliminary data.</text>
</comment>
<keyword evidence="1" id="KW-1133">Transmembrane helix</keyword>
<dbReference type="InterPro" id="IPR012338">
    <property type="entry name" value="Beta-lactam/transpept-like"/>
</dbReference>